<proteinExistence type="predicted"/>
<dbReference type="InterPro" id="IPR008271">
    <property type="entry name" value="Ser/Thr_kinase_AS"/>
</dbReference>
<dbReference type="Gene3D" id="1.10.510.10">
    <property type="entry name" value="Transferase(Phosphotransferase) domain 1"/>
    <property type="match status" value="1"/>
</dbReference>
<dbReference type="PROSITE" id="PS00108">
    <property type="entry name" value="PROTEIN_KINASE_ST"/>
    <property type="match status" value="1"/>
</dbReference>
<dbReference type="InterPro" id="IPR011009">
    <property type="entry name" value="Kinase-like_dom_sf"/>
</dbReference>
<gene>
    <name evidence="7" type="ORF">O0S08_34310</name>
</gene>
<keyword evidence="4 5" id="KW-0067">ATP-binding</keyword>
<keyword evidence="3" id="KW-0418">Kinase</keyword>
<dbReference type="Pfam" id="PF00069">
    <property type="entry name" value="Pkinase"/>
    <property type="match status" value="1"/>
</dbReference>
<evidence type="ECO:0000256" key="5">
    <source>
        <dbReference type="PROSITE-ProRule" id="PRU10141"/>
    </source>
</evidence>
<feature type="binding site" evidence="5">
    <location>
        <position position="63"/>
    </location>
    <ligand>
        <name>ATP</name>
        <dbReference type="ChEBI" id="CHEBI:30616"/>
    </ligand>
</feature>
<dbReference type="PANTHER" id="PTHR43289">
    <property type="entry name" value="MITOGEN-ACTIVATED PROTEIN KINASE KINASE KINASE 20-RELATED"/>
    <property type="match status" value="1"/>
</dbReference>
<dbReference type="InterPro" id="IPR011990">
    <property type="entry name" value="TPR-like_helical_dom_sf"/>
</dbReference>
<evidence type="ECO:0000313" key="7">
    <source>
        <dbReference type="EMBL" id="WAS91289.1"/>
    </source>
</evidence>
<dbReference type="CDD" id="cd14014">
    <property type="entry name" value="STKc_PknB_like"/>
    <property type="match status" value="1"/>
</dbReference>
<keyword evidence="2 5" id="KW-0547">Nucleotide-binding</keyword>
<evidence type="ECO:0000313" key="8">
    <source>
        <dbReference type="Proteomes" id="UP001164459"/>
    </source>
</evidence>
<evidence type="ECO:0000256" key="3">
    <source>
        <dbReference type="ARBA" id="ARBA00022777"/>
    </source>
</evidence>
<dbReference type="InterPro" id="IPR019734">
    <property type="entry name" value="TPR_rpt"/>
</dbReference>
<dbReference type="SUPFAM" id="SSF56112">
    <property type="entry name" value="Protein kinase-like (PK-like)"/>
    <property type="match status" value="1"/>
</dbReference>
<dbReference type="PROSITE" id="PS50011">
    <property type="entry name" value="PROTEIN_KINASE_DOM"/>
    <property type="match status" value="1"/>
</dbReference>
<sequence>MTATVRVGDAASREQPPPSAVAAIPSLLAHIGRFTILERLGEGAMGIVYAAYDDQLDRKVAVKVLRNDFSRREPQARERLLREAQAMARVSHPNIVAVHEVGYHDGEVFVAMEFVRGQTLANWLTAARPWRARVETLLQAGRGLAVAHAAGLVHRDFKPANVLVGSDGVVKVLDFGLARAVDREVEEEAPALRSTLISSLDHQITLTGAIVGTPAYMAPEQLMGGSATAKSDQFSFCVTLYEALYDASPFDTSSLLALTDSVTHGAVREPPSGSHVPAAVLHVITRGLAVDPQRRFPSMPALLAELERTLERRRAPWFATLGMAGMLTAAGFAAASYYPTGDACEGAGNELAGLWDAPAAVAARDGLLKTGVPFAEDTWTRVKARLDAYAGELVGMRVDACRAHQQGRASTRLFDLRTACLDQRRESLAAFVAILQRADVEVVGNAGAAAANLPALAGCDDTRALTEAVPPPDDPASAARVAGLRGVLAEAQAHELAGQFTRGLALVEGLELGELAYSPLVAEIGLRRGSLLSEAGRHPEALRELTEALQVALASGHDVVAAAIATRRDFVRAARLQQSREVLTDAPLIDGLVARVESTREGRELRGDHLNNLGIAHAVLGEFPAAREYFVASIEARRAVLGEEHPQVVYALGNLGLVLLSGGDAPEGVRQLRTAFTAAESSLGPKHPHVALLAINLGIGLTGLHRFGEAAGYFQRALALQSELLGPDAADLHWVLTATGDLAVDQRRCNDADAHYRRALQVLGASETSLDPAAINALLGLGKVATCRGDFAAARRHFEHVHRIAEQSFGADELRSAEIDDLHGDMLLRAGDADAALVQYQRGLEIRQTRLPAGAPLLADSLRRIAEVHRIAGRLDEAAKALQQAQSLRERGSTVQSAEAALIRLRLGDLALARNDLAAARDHFQRAVAIYSVLSDHDTLELALARFGLARARTTESGVLGPVDRELVEQALRVLQGLGPAYLPEQSTVRSWLAAHPPK</sequence>
<protein>
    <submittedName>
        <fullName evidence="7">Tetratricopeptide repeat protein</fullName>
    </submittedName>
</protein>
<dbReference type="PROSITE" id="PS00107">
    <property type="entry name" value="PROTEIN_KINASE_ATP"/>
    <property type="match status" value="1"/>
</dbReference>
<dbReference type="EMBL" id="CP114040">
    <property type="protein sequence ID" value="WAS91289.1"/>
    <property type="molecule type" value="Genomic_DNA"/>
</dbReference>
<evidence type="ECO:0000256" key="1">
    <source>
        <dbReference type="ARBA" id="ARBA00022679"/>
    </source>
</evidence>
<dbReference type="PANTHER" id="PTHR43289:SF34">
    <property type="entry name" value="SERINE_THREONINE-PROTEIN KINASE YBDM-RELATED"/>
    <property type="match status" value="1"/>
</dbReference>
<dbReference type="Gene3D" id="1.25.40.10">
    <property type="entry name" value="Tetratricopeptide repeat domain"/>
    <property type="match status" value="2"/>
</dbReference>
<dbReference type="InterPro" id="IPR017441">
    <property type="entry name" value="Protein_kinase_ATP_BS"/>
</dbReference>
<dbReference type="RefSeq" id="WP_269033653.1">
    <property type="nucleotide sequence ID" value="NZ_CP114040.1"/>
</dbReference>
<dbReference type="SMART" id="SM00028">
    <property type="entry name" value="TPR"/>
    <property type="match status" value="8"/>
</dbReference>
<keyword evidence="1" id="KW-0808">Transferase</keyword>
<dbReference type="Gene3D" id="3.30.200.20">
    <property type="entry name" value="Phosphorylase Kinase, domain 1"/>
    <property type="match status" value="1"/>
</dbReference>
<dbReference type="Pfam" id="PF13424">
    <property type="entry name" value="TPR_12"/>
    <property type="match status" value="4"/>
</dbReference>
<reference evidence="7" key="1">
    <citation type="submission" date="2022-11" db="EMBL/GenBank/DDBJ databases">
        <title>Minimal conservation of predation-associated metabolite biosynthetic gene clusters underscores biosynthetic potential of Myxococcota including descriptions for ten novel species: Archangium lansinium sp. nov., Myxococcus landrumus sp. nov., Nannocystis bai.</title>
        <authorList>
            <person name="Ahearne A."/>
            <person name="Stevens C."/>
            <person name="Dowd S."/>
        </authorList>
    </citation>
    <scope>NUCLEOTIDE SEQUENCE</scope>
    <source>
        <strain evidence="7">Fl3</strain>
    </source>
</reference>
<evidence type="ECO:0000259" key="6">
    <source>
        <dbReference type="PROSITE" id="PS50011"/>
    </source>
</evidence>
<evidence type="ECO:0000256" key="4">
    <source>
        <dbReference type="ARBA" id="ARBA00022840"/>
    </source>
</evidence>
<dbReference type="Proteomes" id="UP001164459">
    <property type="component" value="Chromosome"/>
</dbReference>
<dbReference type="InterPro" id="IPR000719">
    <property type="entry name" value="Prot_kinase_dom"/>
</dbReference>
<dbReference type="SUPFAM" id="SSF48452">
    <property type="entry name" value="TPR-like"/>
    <property type="match status" value="2"/>
</dbReference>
<organism evidence="7 8">
    <name type="scientific">Nannocystis punicea</name>
    <dbReference type="NCBI Taxonomy" id="2995304"/>
    <lineage>
        <taxon>Bacteria</taxon>
        <taxon>Pseudomonadati</taxon>
        <taxon>Myxococcota</taxon>
        <taxon>Polyangia</taxon>
        <taxon>Nannocystales</taxon>
        <taxon>Nannocystaceae</taxon>
        <taxon>Nannocystis</taxon>
    </lineage>
</organism>
<name>A0ABY7GWD9_9BACT</name>
<keyword evidence="8" id="KW-1185">Reference proteome</keyword>
<feature type="domain" description="Protein kinase" evidence="6">
    <location>
        <begin position="34"/>
        <end position="318"/>
    </location>
</feature>
<evidence type="ECO:0000256" key="2">
    <source>
        <dbReference type="ARBA" id="ARBA00022741"/>
    </source>
</evidence>
<accession>A0ABY7GWD9</accession>